<feature type="transmembrane region" description="Helical" evidence="1">
    <location>
        <begin position="300"/>
        <end position="321"/>
    </location>
</feature>
<sequence>MPKRVSLLELLYDVVYVAAFALISTRLATHVTWIAAAQTLVVLLAVWWTWSSTVLLTNFYNPERMTIQAIITVTMLGVILMAVAAPSAFANHAGIFAGAYVGIHVVKGILLISALRYAEQAHARARAARFLFWFLVSGIGWIAGVFVDAPTRLVVWAAAAAVDCGAAAARYPTPLPRPGRIPTGHYEKAGEHFVERYRQIVILAIGDLILAPALRLRGTRFDLVRLAVFLVAFVIALLLWRLFVHTTAAVSVAAAGPRSGRGPRLAPYTHFGMVAGAVITTAGVELVVRRPIGATPGSWVLMILGGPALFILSRTIFEYLVLATMSRMKVGGFIALLAVSPAMVLPPPVFVTLVATAVVLGIDLTEGLRSGWRLPWRRRHPPQERGWSVTGADADRLLRDRRTPTRATLLELIFDLVYVAAFALLSIRLADHATWSGAGQTLVLLLAIWWTWSITTLLTDFYNPQQTPIRAAVTATMLGAVLMTIAIPSAFARHAWVFAGAYVGIHVVRGGLLVSALRGHRAQVRAGRFLFWFGLSGIVWIGGVLVGNPARGVLWACALAIDLLSAAVRYPTPRYGRVPLEQYDRTSEHIAERYQQVMILTLGQLVLVAALTFSGIRFDLARAIALLAVFAVMLLLWQIYAYSGGVISVLVSERKPSRGPRVTPYTHFLMVAGVVATAAGGRLVITRPTGPVPTVWVCAVLGGPALFLIGRTIFEYAFVGALSRTRLGWLVVLVAVTPPATLLPPVFISAVAVAVLTGVVGTDHLRTGGRLPRWLEPVTREG</sequence>
<feature type="transmembrane region" description="Helical" evidence="1">
    <location>
        <begin position="409"/>
        <end position="430"/>
    </location>
</feature>
<feature type="transmembrane region" description="Helical" evidence="1">
    <location>
        <begin position="95"/>
        <end position="118"/>
    </location>
</feature>
<dbReference type="RefSeq" id="WP_345626810.1">
    <property type="nucleotide sequence ID" value="NZ_BAABJQ010000003.1"/>
</dbReference>
<feature type="transmembrane region" description="Helical" evidence="1">
    <location>
        <begin position="742"/>
        <end position="761"/>
    </location>
</feature>
<feature type="transmembrane region" description="Helical" evidence="1">
    <location>
        <begin position="442"/>
        <end position="459"/>
    </location>
</feature>
<reference evidence="3" key="1">
    <citation type="journal article" date="2019" name="Int. J. Syst. Evol. Microbiol.">
        <title>The Global Catalogue of Microorganisms (GCM) 10K type strain sequencing project: providing services to taxonomists for standard genome sequencing and annotation.</title>
        <authorList>
            <consortium name="The Broad Institute Genomics Platform"/>
            <consortium name="The Broad Institute Genome Sequencing Center for Infectious Disease"/>
            <person name="Wu L."/>
            <person name="Ma J."/>
        </authorList>
    </citation>
    <scope>NUCLEOTIDE SEQUENCE [LARGE SCALE GENOMIC DNA]</scope>
    <source>
        <strain evidence="3">JCM 18304</strain>
    </source>
</reference>
<keyword evidence="1" id="KW-0472">Membrane</keyword>
<feature type="transmembrane region" description="Helical" evidence="1">
    <location>
        <begin position="497"/>
        <end position="517"/>
    </location>
</feature>
<proteinExistence type="predicted"/>
<feature type="transmembrane region" description="Helical" evidence="1">
    <location>
        <begin position="624"/>
        <end position="650"/>
    </location>
</feature>
<name>A0ABP9RMX8_9ACTN</name>
<dbReference type="PANTHER" id="PTHR36840:SF1">
    <property type="entry name" value="BLL5714 PROTEIN"/>
    <property type="match status" value="1"/>
</dbReference>
<accession>A0ABP9RMX8</accession>
<keyword evidence="1" id="KW-0812">Transmembrane</keyword>
<dbReference type="InterPro" id="IPR010640">
    <property type="entry name" value="Low_temperature_requirement_A"/>
</dbReference>
<organism evidence="2 3">
    <name type="scientific">Rugosimonospora acidiphila</name>
    <dbReference type="NCBI Taxonomy" id="556531"/>
    <lineage>
        <taxon>Bacteria</taxon>
        <taxon>Bacillati</taxon>
        <taxon>Actinomycetota</taxon>
        <taxon>Actinomycetes</taxon>
        <taxon>Micromonosporales</taxon>
        <taxon>Micromonosporaceae</taxon>
        <taxon>Rugosimonospora</taxon>
    </lineage>
</organism>
<feature type="transmembrane region" description="Helical" evidence="1">
    <location>
        <begin position="691"/>
        <end position="709"/>
    </location>
</feature>
<comment type="caution">
    <text evidence="2">The sequence shown here is derived from an EMBL/GenBank/DDBJ whole genome shotgun (WGS) entry which is preliminary data.</text>
</comment>
<dbReference type="PANTHER" id="PTHR36840">
    <property type="entry name" value="BLL5714 PROTEIN"/>
    <property type="match status" value="1"/>
</dbReference>
<evidence type="ECO:0000256" key="1">
    <source>
        <dbReference type="SAM" id="Phobius"/>
    </source>
</evidence>
<dbReference type="Pfam" id="PF06772">
    <property type="entry name" value="LtrA"/>
    <property type="match status" value="2"/>
</dbReference>
<feature type="transmembrane region" description="Helical" evidence="1">
    <location>
        <begin position="69"/>
        <end position="89"/>
    </location>
</feature>
<feature type="transmembrane region" description="Helical" evidence="1">
    <location>
        <begin position="529"/>
        <end position="546"/>
    </location>
</feature>
<feature type="transmembrane region" description="Helical" evidence="1">
    <location>
        <begin position="223"/>
        <end position="243"/>
    </location>
</feature>
<evidence type="ECO:0000313" key="3">
    <source>
        <dbReference type="Proteomes" id="UP001501570"/>
    </source>
</evidence>
<feature type="transmembrane region" description="Helical" evidence="1">
    <location>
        <begin position="662"/>
        <end position="685"/>
    </location>
</feature>
<evidence type="ECO:0000313" key="2">
    <source>
        <dbReference type="EMBL" id="GAA5180137.1"/>
    </source>
</evidence>
<gene>
    <name evidence="2" type="ORF">GCM10023322_11760</name>
</gene>
<dbReference type="EMBL" id="BAABJQ010000003">
    <property type="protein sequence ID" value="GAA5180137.1"/>
    <property type="molecule type" value="Genomic_DNA"/>
</dbReference>
<feature type="transmembrane region" description="Helical" evidence="1">
    <location>
        <begin position="7"/>
        <end position="27"/>
    </location>
</feature>
<feature type="transmembrane region" description="Helical" evidence="1">
    <location>
        <begin position="333"/>
        <end position="360"/>
    </location>
</feature>
<feature type="transmembrane region" description="Helical" evidence="1">
    <location>
        <begin position="130"/>
        <end position="147"/>
    </location>
</feature>
<feature type="transmembrane region" description="Helical" evidence="1">
    <location>
        <begin position="597"/>
        <end position="618"/>
    </location>
</feature>
<evidence type="ECO:0008006" key="4">
    <source>
        <dbReference type="Google" id="ProtNLM"/>
    </source>
</evidence>
<feature type="transmembrane region" description="Helical" evidence="1">
    <location>
        <begin position="471"/>
        <end position="491"/>
    </location>
</feature>
<protein>
    <recommendedName>
        <fullName evidence="4">Low temperature requirement protein LtrA</fullName>
    </recommendedName>
</protein>
<feature type="transmembrane region" description="Helical" evidence="1">
    <location>
        <begin position="33"/>
        <end position="57"/>
    </location>
</feature>
<keyword evidence="3" id="KW-1185">Reference proteome</keyword>
<feature type="transmembrane region" description="Helical" evidence="1">
    <location>
        <begin position="268"/>
        <end position="288"/>
    </location>
</feature>
<keyword evidence="1" id="KW-1133">Transmembrane helix</keyword>
<dbReference type="Proteomes" id="UP001501570">
    <property type="component" value="Unassembled WGS sequence"/>
</dbReference>